<evidence type="ECO:0000256" key="4">
    <source>
        <dbReference type="ARBA" id="ARBA00022676"/>
    </source>
</evidence>
<dbReference type="InterPro" id="IPR011990">
    <property type="entry name" value="TPR-like_helical_dom_sf"/>
</dbReference>
<evidence type="ECO:0000256" key="5">
    <source>
        <dbReference type="ARBA" id="ARBA00022679"/>
    </source>
</evidence>
<evidence type="ECO:0000256" key="3">
    <source>
        <dbReference type="ARBA" id="ARBA00011970"/>
    </source>
</evidence>
<name>A0A6C0DZ90_9ZZZZ</name>
<dbReference type="Pfam" id="PF13844">
    <property type="entry name" value="Glyco_transf_41"/>
    <property type="match status" value="2"/>
</dbReference>
<dbReference type="Gene3D" id="3.40.50.11380">
    <property type="match status" value="1"/>
</dbReference>
<comment type="pathway">
    <text evidence="1">Protein modification; protein glycosylation.</text>
</comment>
<sequence length="768" mass="89590">MTQPEVNQSPEMQLAPIPEVVDSNQLFLEQYKHLSEIYNVAQNYFLTTTKLDNIKYVDCIKRSGAMIRYLDKLNAMQLQKIKEEVINTYYISCELLVRTVGLQMKRNGFNEAEKNTLYIGIAHSRKVLSLSPFHKKAMEVFKLVFLYLTIYNPNVQENIDLLSQVLVVDPCDYQLHYNLAFTFQRANKMESSIYHYKMAMGIIDLLLKSSDNQNVDAQNGLIQFKIKCLNGLGSLYYILQDRETSMYFFEIALQLDPNDPDVNNQVGVIYTELRYTDKAIHYYQNGIKNYQRAHISIDKEMLIASMHMNMGLAKCYECDFTGAIECYNQALKYKPRLSLAYQNKLLDVNYISHLIEDPMYISRLHKNINKIYPKVIENYKESCKDYVVKKDFLNFKNKTTLIKKGSKLKIAFVSGDFICHPVSFFIHTVLNNINYDIFDVYCYSVKVVNLESMFKKCKWHVVKNLSNVEFKDLIQTHKIDILFDLSAHTGDNRLDTFVLKPAPIQISYCGYPNSAGIKSMDYRITDKFADCEESQKYYQEKLVFMDHCFLSYTPSTGLHNLVALKKQPCAENNYITFGSFNRYNKINSKLISVWEKVLIAVPNARFVIKNKEFLTPKIKKQFFDTFTNKDAADRVIVLGYSDTYEEHLDDYNKMDISLDTFPYSGTTTSCESLMMGVPIITLFDNIRHYHSQNVTTSLLKNSNLDEYVAYTEDEYVQKAVHFSKMISELKTLKKDVREKFVKGHVCNHKEFVIEFENKLINLYKNHNW</sequence>
<evidence type="ECO:0000256" key="6">
    <source>
        <dbReference type="ARBA" id="ARBA00022737"/>
    </source>
</evidence>
<comment type="similarity">
    <text evidence="2">Belongs to the glycosyltransferase 41 family. O-GlcNAc transferase subfamily.</text>
</comment>
<feature type="domain" description="O-GlcNAc transferase C-terminal" evidence="8">
    <location>
        <begin position="387"/>
        <end position="550"/>
    </location>
</feature>
<reference evidence="9" key="1">
    <citation type="journal article" date="2020" name="Nature">
        <title>Giant virus diversity and host interactions through global metagenomics.</title>
        <authorList>
            <person name="Schulz F."/>
            <person name="Roux S."/>
            <person name="Paez-Espino D."/>
            <person name="Jungbluth S."/>
            <person name="Walsh D.A."/>
            <person name="Denef V.J."/>
            <person name="McMahon K.D."/>
            <person name="Konstantinidis K.T."/>
            <person name="Eloe-Fadrosh E.A."/>
            <person name="Kyrpides N.C."/>
            <person name="Woyke T."/>
        </authorList>
    </citation>
    <scope>NUCLEOTIDE SEQUENCE</scope>
    <source>
        <strain evidence="9">GVMAG-M-3300023179-107</strain>
    </source>
</reference>
<dbReference type="InterPro" id="IPR029489">
    <property type="entry name" value="OGT/SEC/SPY_C"/>
</dbReference>
<dbReference type="Gene3D" id="1.25.40.10">
    <property type="entry name" value="Tetratricopeptide repeat domain"/>
    <property type="match status" value="1"/>
</dbReference>
<evidence type="ECO:0000256" key="2">
    <source>
        <dbReference type="ARBA" id="ARBA00005386"/>
    </source>
</evidence>
<dbReference type="Gene3D" id="3.40.50.2000">
    <property type="entry name" value="Glycogen Phosphorylase B"/>
    <property type="match status" value="1"/>
</dbReference>
<evidence type="ECO:0000256" key="7">
    <source>
        <dbReference type="ARBA" id="ARBA00022803"/>
    </source>
</evidence>
<dbReference type="SUPFAM" id="SSF48452">
    <property type="entry name" value="TPR-like"/>
    <property type="match status" value="1"/>
</dbReference>
<protein>
    <recommendedName>
        <fullName evidence="3">protein O-GlcNAc transferase</fullName>
        <ecNumber evidence="3">2.4.1.255</ecNumber>
    </recommendedName>
</protein>
<keyword evidence="7" id="KW-0802">TPR repeat</keyword>
<keyword evidence="4" id="KW-0328">Glycosyltransferase</keyword>
<dbReference type="EMBL" id="MN739708">
    <property type="protein sequence ID" value="QHT22206.1"/>
    <property type="molecule type" value="Genomic_DNA"/>
</dbReference>
<organism evidence="9">
    <name type="scientific">viral metagenome</name>
    <dbReference type="NCBI Taxonomy" id="1070528"/>
    <lineage>
        <taxon>unclassified sequences</taxon>
        <taxon>metagenomes</taxon>
        <taxon>organismal metagenomes</taxon>
    </lineage>
</organism>
<dbReference type="EC" id="2.4.1.255" evidence="3"/>
<dbReference type="PANTHER" id="PTHR44835:SF1">
    <property type="entry name" value="PROTEIN O-GLCNAC TRANSFERASE"/>
    <property type="match status" value="1"/>
</dbReference>
<dbReference type="InterPro" id="IPR051939">
    <property type="entry name" value="Glycosyltr_41/O-GlcNAc_trsf"/>
</dbReference>
<dbReference type="PANTHER" id="PTHR44835">
    <property type="entry name" value="UDP-N-ACETYLGLUCOSAMINE--PEPTIDE N-ACETYLGLUCOSAMINYLTRANSFERASE SPINDLY-RELATED"/>
    <property type="match status" value="1"/>
</dbReference>
<evidence type="ECO:0000313" key="9">
    <source>
        <dbReference type="EMBL" id="QHT22206.1"/>
    </source>
</evidence>
<dbReference type="InterPro" id="IPR019734">
    <property type="entry name" value="TPR_rpt"/>
</dbReference>
<evidence type="ECO:0000259" key="8">
    <source>
        <dbReference type="Pfam" id="PF13844"/>
    </source>
</evidence>
<dbReference type="AlphaFoldDB" id="A0A6C0DZ90"/>
<proteinExistence type="inferred from homology"/>
<evidence type="ECO:0000256" key="1">
    <source>
        <dbReference type="ARBA" id="ARBA00004922"/>
    </source>
</evidence>
<accession>A0A6C0DZ90</accession>
<dbReference type="PROSITE" id="PS50005">
    <property type="entry name" value="TPR"/>
    <property type="match status" value="2"/>
</dbReference>
<feature type="domain" description="O-GlcNAc transferase C-terminal" evidence="8">
    <location>
        <begin position="563"/>
        <end position="752"/>
    </location>
</feature>
<dbReference type="SMART" id="SM00028">
    <property type="entry name" value="TPR"/>
    <property type="match status" value="4"/>
</dbReference>
<keyword evidence="6" id="KW-0677">Repeat</keyword>
<dbReference type="GO" id="GO:0097363">
    <property type="term" value="F:protein O-acetylglucosaminyltransferase activity"/>
    <property type="evidence" value="ECO:0007669"/>
    <property type="project" value="UniProtKB-EC"/>
</dbReference>
<keyword evidence="5" id="KW-0808">Transferase</keyword>